<gene>
    <name evidence="2" type="ORF">MDA_GLEAN10011947</name>
</gene>
<keyword evidence="3" id="KW-1185">Reference proteome</keyword>
<protein>
    <submittedName>
        <fullName evidence="2">Phosphofurin acidic cluster sorting protein 2</fullName>
    </submittedName>
</protein>
<evidence type="ECO:0000259" key="1">
    <source>
        <dbReference type="Pfam" id="PF10254"/>
    </source>
</evidence>
<dbReference type="Pfam" id="PF10254">
    <property type="entry name" value="Pacs-1"/>
    <property type="match status" value="1"/>
</dbReference>
<proteinExistence type="predicted"/>
<dbReference type="PANTHER" id="PTHR13280:SF15">
    <property type="entry name" value="PHOSPHOFURIN ACIDIC CLUSTER SORTING PROTEIN 2"/>
    <property type="match status" value="1"/>
</dbReference>
<name>L5LY41_MYODS</name>
<accession>L5LY41</accession>
<evidence type="ECO:0000313" key="3">
    <source>
        <dbReference type="Proteomes" id="UP000010556"/>
    </source>
</evidence>
<dbReference type="GO" id="GO:0044325">
    <property type="term" value="F:transmembrane transporter binding"/>
    <property type="evidence" value="ECO:0007669"/>
    <property type="project" value="TreeGrafter"/>
</dbReference>
<reference evidence="3" key="1">
    <citation type="journal article" date="2013" name="Science">
        <title>Comparative analysis of bat genomes provides insight into the evolution of flight and immunity.</title>
        <authorList>
            <person name="Zhang G."/>
            <person name="Cowled C."/>
            <person name="Shi Z."/>
            <person name="Huang Z."/>
            <person name="Bishop-Lilly K.A."/>
            <person name="Fang X."/>
            <person name="Wynne J.W."/>
            <person name="Xiong Z."/>
            <person name="Baker M.L."/>
            <person name="Zhao W."/>
            <person name="Tachedjian M."/>
            <person name="Zhu Y."/>
            <person name="Zhou P."/>
            <person name="Jiang X."/>
            <person name="Ng J."/>
            <person name="Yang L."/>
            <person name="Wu L."/>
            <person name="Xiao J."/>
            <person name="Feng Y."/>
            <person name="Chen Y."/>
            <person name="Sun X."/>
            <person name="Zhang Y."/>
            <person name="Marsh G.A."/>
            <person name="Crameri G."/>
            <person name="Broder C.C."/>
            <person name="Frey K.G."/>
            <person name="Wang L.F."/>
            <person name="Wang J."/>
        </authorList>
    </citation>
    <scope>NUCLEOTIDE SEQUENCE [LARGE SCALE GENOMIC DNA]</scope>
</reference>
<feature type="domain" description="Phosphofurin acidic cluster sorting protein 1/2 C-terminal" evidence="1">
    <location>
        <begin position="193"/>
        <end position="269"/>
    </location>
</feature>
<dbReference type="Proteomes" id="UP000010556">
    <property type="component" value="Unassembled WGS sequence"/>
</dbReference>
<dbReference type="AlphaFoldDB" id="L5LY41"/>
<dbReference type="EMBL" id="KB106575">
    <property type="protein sequence ID" value="ELK31001.1"/>
    <property type="molecule type" value="Genomic_DNA"/>
</dbReference>
<dbReference type="GO" id="GO:0072659">
    <property type="term" value="P:protein localization to plasma membrane"/>
    <property type="evidence" value="ECO:0007669"/>
    <property type="project" value="TreeGrafter"/>
</dbReference>
<dbReference type="PANTHER" id="PTHR13280">
    <property type="entry name" value="PHOSPHOFURIN ACIDIC CLUSTER SORTING PROTEIN"/>
    <property type="match status" value="1"/>
</dbReference>
<evidence type="ECO:0000313" key="2">
    <source>
        <dbReference type="EMBL" id="ELK31001.1"/>
    </source>
</evidence>
<sequence length="274" mass="30860">MAQVSEEVVSSRQVLDFQYHTVESSSESSLDMEGNISVPSTLKPKLRRYFDSLSSDSGSESMAHGIRSPGEQLEDSLEAESSIWGWFTKKLPSIVRFTKSVVIPFIRSKGKQAGHWGCNTALNEWFNGLDNDSPDLQNQRQIPRKPMSDQPNNILISQDKLPENIILVNTSDWQGQCQLLSDILQGHTLPVVVTNEMKKTAPKKTKNEDVESTSQCIEGICHLVCRAKNQQKMLPVVIDGMEWNDVTFFQLAAQWSSHIKLFPICIFGHFNSTF</sequence>
<dbReference type="InterPro" id="IPR019381">
    <property type="entry name" value="PACS1/2_C"/>
</dbReference>
<organism evidence="2 3">
    <name type="scientific">Myotis davidii</name>
    <name type="common">David's myotis</name>
    <dbReference type="NCBI Taxonomy" id="225400"/>
    <lineage>
        <taxon>Eukaryota</taxon>
        <taxon>Metazoa</taxon>
        <taxon>Chordata</taxon>
        <taxon>Craniata</taxon>
        <taxon>Vertebrata</taxon>
        <taxon>Euteleostomi</taxon>
        <taxon>Mammalia</taxon>
        <taxon>Eutheria</taxon>
        <taxon>Laurasiatheria</taxon>
        <taxon>Chiroptera</taxon>
        <taxon>Yangochiroptera</taxon>
        <taxon>Vespertilionidae</taxon>
        <taxon>Myotis</taxon>
    </lineage>
</organism>